<dbReference type="Pfam" id="PF00271">
    <property type="entry name" value="Helicase_C"/>
    <property type="match status" value="1"/>
</dbReference>
<dbReference type="SMART" id="SM00487">
    <property type="entry name" value="DEXDc"/>
    <property type="match status" value="1"/>
</dbReference>
<dbReference type="InterPro" id="IPR001650">
    <property type="entry name" value="Helicase_C-like"/>
</dbReference>
<name>A0ABR2IPN8_9EUKA</name>
<feature type="domain" description="Helicase C-terminal" evidence="8">
    <location>
        <begin position="372"/>
        <end position="538"/>
    </location>
</feature>
<feature type="compositionally biased region" description="Low complexity" evidence="5">
    <location>
        <begin position="907"/>
        <end position="923"/>
    </location>
</feature>
<gene>
    <name evidence="9" type="ORF">M9Y10_009248</name>
</gene>
<feature type="transmembrane region" description="Helical" evidence="6">
    <location>
        <begin position="70"/>
        <end position="94"/>
    </location>
</feature>
<feature type="compositionally biased region" description="Polar residues" evidence="5">
    <location>
        <begin position="874"/>
        <end position="898"/>
    </location>
</feature>
<dbReference type="CDD" id="cd18033">
    <property type="entry name" value="DEXDc_FANCM"/>
    <property type="match status" value="1"/>
</dbReference>
<dbReference type="Pfam" id="PF04851">
    <property type="entry name" value="ResIII"/>
    <property type="match status" value="1"/>
</dbReference>
<feature type="region of interest" description="Disordered" evidence="5">
    <location>
        <begin position="865"/>
        <end position="941"/>
    </location>
</feature>
<dbReference type="PANTHER" id="PTHR14025:SF20">
    <property type="entry name" value="FANCONI ANEMIA GROUP M PROTEIN"/>
    <property type="match status" value="1"/>
</dbReference>
<comment type="caution">
    <text evidence="9">The sequence shown here is derived from an EMBL/GenBank/DDBJ whole genome shotgun (WGS) entry which is preliminary data.</text>
</comment>
<dbReference type="Gene3D" id="3.40.50.300">
    <property type="entry name" value="P-loop containing nucleotide triphosphate hydrolases"/>
    <property type="match status" value="2"/>
</dbReference>
<feature type="compositionally biased region" description="Low complexity" evidence="5">
    <location>
        <begin position="814"/>
        <end position="836"/>
    </location>
</feature>
<feature type="region of interest" description="Disordered" evidence="5">
    <location>
        <begin position="1181"/>
        <end position="1214"/>
    </location>
</feature>
<feature type="domain" description="Helicase ATP-binding" evidence="7">
    <location>
        <begin position="60"/>
        <end position="228"/>
    </location>
</feature>
<keyword evidence="1" id="KW-0547">Nucleotide-binding</keyword>
<dbReference type="PROSITE" id="PS51194">
    <property type="entry name" value="HELICASE_CTER"/>
    <property type="match status" value="1"/>
</dbReference>
<keyword evidence="6" id="KW-0812">Transmembrane</keyword>
<feature type="region of interest" description="Disordered" evidence="5">
    <location>
        <begin position="982"/>
        <end position="1049"/>
    </location>
</feature>
<dbReference type="InterPro" id="IPR027417">
    <property type="entry name" value="P-loop_NTPase"/>
</dbReference>
<keyword evidence="4" id="KW-0067">ATP-binding</keyword>
<keyword evidence="3" id="KW-0347">Helicase</keyword>
<feature type="compositionally biased region" description="Basic and acidic residues" evidence="5">
    <location>
        <begin position="924"/>
        <end position="937"/>
    </location>
</feature>
<proteinExistence type="predicted"/>
<keyword evidence="6" id="KW-1133">Transmembrane helix</keyword>
<sequence length="1314" mass="147889">MRNKYKTRKGFRVETEDRRCFPDIETSRPEFALYPELSSSSSHTFMYMRNFDTRDYQIEISLSAVTQNTLIVIPTGLGKTFIAAMLIINFYRWFPTGKIIFMATSRPLVKQQMDSIKRLSVIPKKDIVEITGGVVQTVRTSHWQNSKVFFATPQTIQKDIERGVCPVSQIVLIVVDEAHHARGNHSYCQIIRKVAEVTKFFRVIALTATPGSTVYDIQQVIYNLMISKIEIRTDDDCAKYVHTRDVQSIIIQDAPGVAELSARLNSILQEYLEKLLKMSLVTSKDPTRTSKGKIAMLMKSSHSAEASIAIKQAIRLLNLREKLENYSIPFFTHDLEEFVNSKDRPIDKTNDDLKHLLIAAKNSPQDDPKMKKLCELVVNFLQNSSENSKIIVFCSYRNIVKEIARNLTEASPVVKCAEFVGQSSSAAGLRGLNQPKQLKVMDAFKRGIYNVLISTSIGEEGLDIGEVDLIICYDVQKSATRTIQRMGRTGRHQDGNVIFLLSEASKNLLHTAEKAPDTTSNLISRNMSEFEFYQNGPKMNDNKLQIIFKKFSIEEMENYEKQISKEKEVKRSVLVTSELDELHEHHGEKLAYHPFDLGSNLDYLAGSVLFSDITMSAESKLLSDAISSILQASVQCTPTDSLSLPSQTKSKTNYSIDTVDINFSEKSPFALDESSSQKVFNVDSPSSSQKKPAKISVRQLLNLDMSTDTSATDTDSDSDDIFSKNMKKTSNINNNTNFKQKEIGTLKKNAQKTLQNEVLNIAKEIVAENNNNNQNQPKSRIIPVEISDSSDSSDTSIGLATSSNKSNEKPPEKNSSSIFSSNNNILNNDNNSNNSFGITKKQTSNQVQSFKHLADISEITSSDSALNNDDALVPNNNSPLRRSSQSNKISNLSELSNLDNDDSGFIPPTTRSNSTSSSRYSSSPKRELPIDSNEKQSKSGKLNAKKVISLISGSNSEYDEEEDYSTSLGGFIANSSQVTENSQQMLKRLSYSNSSSSSDSENQKKRTNRKSYQSNKHSLNYEELGNNQDEKEEEDDDVTQLNPDEVGDVNYSANNNIHNFEYRNDEYNNNNYEHNNYGHINFEDNNYNNNNNNDGYNINFNNNYEQNINSKSNLKEKGTDDNLLRFFTNKDLEQIIHQEEEKTNNQMSLLNLMSDDSDDIICESSSFVSTSSEIIDSEMNDYESDSGNEGNHAIFNNPPINVISSEDSDDDNNTSRKFFLDKVVEAEESDYNDSDFDRKASMNSKNYRNLLKYQPTTDDGENGSQKIDKNVSIDNISFIPLGKLIKDEKIVTNDKKINFLGNSSDSFDIENSSE</sequence>
<dbReference type="Proteomes" id="UP001470230">
    <property type="component" value="Unassembled WGS sequence"/>
</dbReference>
<dbReference type="InterPro" id="IPR014001">
    <property type="entry name" value="Helicase_ATP-bd"/>
</dbReference>
<organism evidence="9 10">
    <name type="scientific">Tritrichomonas musculus</name>
    <dbReference type="NCBI Taxonomy" id="1915356"/>
    <lineage>
        <taxon>Eukaryota</taxon>
        <taxon>Metamonada</taxon>
        <taxon>Parabasalia</taxon>
        <taxon>Tritrichomonadida</taxon>
        <taxon>Tritrichomonadidae</taxon>
        <taxon>Tritrichomonas</taxon>
    </lineage>
</organism>
<reference evidence="9 10" key="1">
    <citation type="submission" date="2024-04" db="EMBL/GenBank/DDBJ databases">
        <title>Tritrichomonas musculus Genome.</title>
        <authorList>
            <person name="Alves-Ferreira E."/>
            <person name="Grigg M."/>
            <person name="Lorenzi H."/>
            <person name="Galac M."/>
        </authorList>
    </citation>
    <scope>NUCLEOTIDE SEQUENCE [LARGE SCALE GENOMIC DNA]</scope>
    <source>
        <strain evidence="9 10">EAF2021</strain>
    </source>
</reference>
<evidence type="ECO:0000256" key="2">
    <source>
        <dbReference type="ARBA" id="ARBA00022801"/>
    </source>
</evidence>
<evidence type="ECO:0000256" key="4">
    <source>
        <dbReference type="ARBA" id="ARBA00022840"/>
    </source>
</evidence>
<feature type="compositionally biased region" description="Low complexity" evidence="5">
    <location>
        <begin position="990"/>
        <end position="1000"/>
    </location>
</feature>
<keyword evidence="10" id="KW-1185">Reference proteome</keyword>
<evidence type="ECO:0000259" key="7">
    <source>
        <dbReference type="PROSITE" id="PS51192"/>
    </source>
</evidence>
<dbReference type="SUPFAM" id="SSF52540">
    <property type="entry name" value="P-loop containing nucleoside triphosphate hydrolases"/>
    <property type="match status" value="1"/>
</dbReference>
<dbReference type="EMBL" id="JAPFFF010000015">
    <property type="protein sequence ID" value="KAK8866288.1"/>
    <property type="molecule type" value="Genomic_DNA"/>
</dbReference>
<accession>A0ABR2IPN8</accession>
<evidence type="ECO:0000256" key="1">
    <source>
        <dbReference type="ARBA" id="ARBA00022741"/>
    </source>
</evidence>
<evidence type="ECO:0000256" key="6">
    <source>
        <dbReference type="SAM" id="Phobius"/>
    </source>
</evidence>
<dbReference type="SMART" id="SM00490">
    <property type="entry name" value="HELICc"/>
    <property type="match status" value="1"/>
</dbReference>
<protein>
    <submittedName>
        <fullName evidence="9">Uncharacterized protein</fullName>
    </submittedName>
</protein>
<keyword evidence="6" id="KW-0472">Membrane</keyword>
<dbReference type="PROSITE" id="PS51192">
    <property type="entry name" value="HELICASE_ATP_BIND_1"/>
    <property type="match status" value="1"/>
</dbReference>
<feature type="compositionally biased region" description="Low complexity" evidence="5">
    <location>
        <begin position="787"/>
        <end position="796"/>
    </location>
</feature>
<evidence type="ECO:0000313" key="10">
    <source>
        <dbReference type="Proteomes" id="UP001470230"/>
    </source>
</evidence>
<dbReference type="InterPro" id="IPR006935">
    <property type="entry name" value="Helicase/UvrB_N"/>
</dbReference>
<evidence type="ECO:0000256" key="3">
    <source>
        <dbReference type="ARBA" id="ARBA00022806"/>
    </source>
</evidence>
<evidence type="ECO:0000256" key="5">
    <source>
        <dbReference type="SAM" id="MobiDB-lite"/>
    </source>
</evidence>
<feature type="region of interest" description="Disordered" evidence="5">
    <location>
        <begin position="770"/>
        <end position="838"/>
    </location>
</feature>
<dbReference type="InterPro" id="IPR044749">
    <property type="entry name" value="FANCM_DEXDc"/>
</dbReference>
<keyword evidence="2" id="KW-0378">Hydrolase</keyword>
<evidence type="ECO:0000259" key="8">
    <source>
        <dbReference type="PROSITE" id="PS51194"/>
    </source>
</evidence>
<feature type="region of interest" description="Disordered" evidence="5">
    <location>
        <begin position="707"/>
        <end position="735"/>
    </location>
</feature>
<evidence type="ECO:0000313" key="9">
    <source>
        <dbReference type="EMBL" id="KAK8866288.1"/>
    </source>
</evidence>
<dbReference type="PANTHER" id="PTHR14025">
    <property type="entry name" value="FANCONI ANEMIA GROUP M FANCM FAMILY MEMBER"/>
    <property type="match status" value="1"/>
</dbReference>